<dbReference type="Gene3D" id="3.30.565.10">
    <property type="entry name" value="Histidine kinase-like ATPase, C-terminal domain"/>
    <property type="match status" value="1"/>
</dbReference>
<dbReference type="InterPro" id="IPR005467">
    <property type="entry name" value="His_kinase_dom"/>
</dbReference>
<keyword evidence="5" id="KW-0597">Phosphoprotein</keyword>
<keyword evidence="4" id="KW-1003">Cell membrane</keyword>
<evidence type="ECO:0000313" key="14">
    <source>
        <dbReference type="EMBL" id="NFV15933.1"/>
    </source>
</evidence>
<dbReference type="GO" id="GO:0005524">
    <property type="term" value="F:ATP binding"/>
    <property type="evidence" value="ECO:0007669"/>
    <property type="project" value="UniProtKB-KW"/>
</dbReference>
<dbReference type="InterPro" id="IPR003594">
    <property type="entry name" value="HATPase_dom"/>
</dbReference>
<evidence type="ECO:0000256" key="1">
    <source>
        <dbReference type="ARBA" id="ARBA00000085"/>
    </source>
</evidence>
<evidence type="ECO:0000256" key="3">
    <source>
        <dbReference type="ARBA" id="ARBA00012438"/>
    </source>
</evidence>
<dbReference type="EMBL" id="SXEU01000002">
    <property type="protein sequence ID" value="NFV15933.1"/>
    <property type="molecule type" value="Genomic_DNA"/>
</dbReference>
<dbReference type="SMART" id="SM00304">
    <property type="entry name" value="HAMP"/>
    <property type="match status" value="1"/>
</dbReference>
<name>A0A6G4HSI4_CLOBO</name>
<keyword evidence="10" id="KW-0067">ATP-binding</keyword>
<dbReference type="InterPro" id="IPR003660">
    <property type="entry name" value="HAMP_dom"/>
</dbReference>
<sequence>MKFWKKIFIYSMVLFIIIFNGAGIFIIENIYKRGLDRTIKIAIDEHRGIEGSIYLNRDIIEKDGLFKDLQLRPFLQIAIAKYFYSDGINESALEFYDENNKLIFSNSNIKTNNKRMEISNAKLGERLFLIREINDKKYLFITSKIKIQNSTVKFVLVKDITYINNERIENYKVFLCLDLIVFIILGLGMYFISKKVTKPILQFSQISMEIAQGNYTKRIRIKNKKDEIGELANNFNIMVQTTEKTIDELKNSNEAKQRFINSLTHEFKTPLTSIIGYSDLLIKGNINEKIKLKALNYINSEGKRLEQLCSTLVKLILLKHENLNFERVSLNECIAKACESLNLKKDNKNIIIKCEVNDAYVKGDKQLIKVLLINILDNAIKASKDGGVIEIKSNSKKEEKVQLVVKDYGVGMCKDELDKIKEPFYMVDKARDRQKNGLGLGLAICDDICTINHIKFNINSELNKGTEVIMEFNKENY</sequence>
<dbReference type="InterPro" id="IPR050398">
    <property type="entry name" value="HssS/ArlS-like"/>
</dbReference>
<proteinExistence type="predicted"/>
<dbReference type="SMART" id="SM00387">
    <property type="entry name" value="HATPase_c"/>
    <property type="match status" value="1"/>
</dbReference>
<dbReference type="SUPFAM" id="SSF158472">
    <property type="entry name" value="HAMP domain-like"/>
    <property type="match status" value="1"/>
</dbReference>
<keyword evidence="6" id="KW-0808">Transferase</keyword>
<evidence type="ECO:0000256" key="9">
    <source>
        <dbReference type="ARBA" id="ARBA00022777"/>
    </source>
</evidence>
<dbReference type="Pfam" id="PF02518">
    <property type="entry name" value="HATPase_c"/>
    <property type="match status" value="1"/>
</dbReference>
<dbReference type="GO" id="GO:0000155">
    <property type="term" value="F:phosphorelay sensor kinase activity"/>
    <property type="evidence" value="ECO:0007669"/>
    <property type="project" value="InterPro"/>
</dbReference>
<dbReference type="PANTHER" id="PTHR45528">
    <property type="entry name" value="SENSOR HISTIDINE KINASE CPXA"/>
    <property type="match status" value="1"/>
</dbReference>
<dbReference type="RefSeq" id="WP_061311897.1">
    <property type="nucleotide sequence ID" value="NZ_JACBCU010000001.1"/>
</dbReference>
<evidence type="ECO:0000256" key="11">
    <source>
        <dbReference type="ARBA" id="ARBA00022989"/>
    </source>
</evidence>
<keyword evidence="11" id="KW-1133">Transmembrane helix</keyword>
<dbReference type="Gene3D" id="6.10.340.10">
    <property type="match status" value="1"/>
</dbReference>
<reference evidence="14" key="1">
    <citation type="submission" date="2019-04" db="EMBL/GenBank/DDBJ databases">
        <title>Genome sequencing of Clostridium botulinum Groups I-IV and Clostridium butyricum.</title>
        <authorList>
            <person name="Brunt J."/>
            <person name="Van Vliet A.H.M."/>
            <person name="Stringer S.C."/>
            <person name="Carter A.T."/>
            <person name="Peck M.W."/>
        </authorList>
    </citation>
    <scope>NUCLEOTIDE SEQUENCE</scope>
    <source>
        <strain evidence="14">751/1</strain>
    </source>
</reference>
<dbReference type="SUPFAM" id="SSF55874">
    <property type="entry name" value="ATPase domain of HSP90 chaperone/DNA topoisomerase II/histidine kinase"/>
    <property type="match status" value="1"/>
</dbReference>
<evidence type="ECO:0000256" key="6">
    <source>
        <dbReference type="ARBA" id="ARBA00022679"/>
    </source>
</evidence>
<keyword evidence="12" id="KW-0902">Two-component regulatory system</keyword>
<dbReference type="SUPFAM" id="SSF47384">
    <property type="entry name" value="Homodimeric domain of signal transducing histidine kinase"/>
    <property type="match status" value="1"/>
</dbReference>
<dbReference type="EC" id="2.7.13.3" evidence="3"/>
<dbReference type="Gene3D" id="1.10.287.130">
    <property type="match status" value="1"/>
</dbReference>
<keyword evidence="13" id="KW-0472">Membrane</keyword>
<dbReference type="SMART" id="SM00388">
    <property type="entry name" value="HisKA"/>
    <property type="match status" value="1"/>
</dbReference>
<comment type="catalytic activity">
    <reaction evidence="1">
        <text>ATP + protein L-histidine = ADP + protein N-phospho-L-histidine.</text>
        <dbReference type="EC" id="2.7.13.3"/>
    </reaction>
</comment>
<dbReference type="PANTHER" id="PTHR45528:SF1">
    <property type="entry name" value="SENSOR HISTIDINE KINASE CPXA"/>
    <property type="match status" value="1"/>
</dbReference>
<evidence type="ECO:0000256" key="5">
    <source>
        <dbReference type="ARBA" id="ARBA00022553"/>
    </source>
</evidence>
<dbReference type="CDD" id="cd06225">
    <property type="entry name" value="HAMP"/>
    <property type="match status" value="1"/>
</dbReference>
<protein>
    <recommendedName>
        <fullName evidence="3">histidine kinase</fullName>
        <ecNumber evidence="3">2.7.13.3</ecNumber>
    </recommendedName>
</protein>
<dbReference type="Pfam" id="PF00672">
    <property type="entry name" value="HAMP"/>
    <property type="match status" value="1"/>
</dbReference>
<evidence type="ECO:0000256" key="12">
    <source>
        <dbReference type="ARBA" id="ARBA00023012"/>
    </source>
</evidence>
<dbReference type="PROSITE" id="PS50885">
    <property type="entry name" value="HAMP"/>
    <property type="match status" value="1"/>
</dbReference>
<evidence type="ECO:0000256" key="10">
    <source>
        <dbReference type="ARBA" id="ARBA00022840"/>
    </source>
</evidence>
<dbReference type="InterPro" id="IPR036097">
    <property type="entry name" value="HisK_dim/P_sf"/>
</dbReference>
<dbReference type="CDD" id="cd00082">
    <property type="entry name" value="HisKA"/>
    <property type="match status" value="1"/>
</dbReference>
<keyword evidence="7" id="KW-0812">Transmembrane</keyword>
<dbReference type="AlphaFoldDB" id="A0A6G4HSI4"/>
<accession>A0A6G4HSI4</accession>
<gene>
    <name evidence="14" type="ORF">FDG29_07140</name>
</gene>
<dbReference type="InterPro" id="IPR003661">
    <property type="entry name" value="HisK_dim/P_dom"/>
</dbReference>
<evidence type="ECO:0000256" key="8">
    <source>
        <dbReference type="ARBA" id="ARBA00022741"/>
    </source>
</evidence>
<evidence type="ECO:0000256" key="2">
    <source>
        <dbReference type="ARBA" id="ARBA00004651"/>
    </source>
</evidence>
<evidence type="ECO:0000256" key="13">
    <source>
        <dbReference type="ARBA" id="ARBA00023136"/>
    </source>
</evidence>
<dbReference type="PROSITE" id="PS50109">
    <property type="entry name" value="HIS_KIN"/>
    <property type="match status" value="1"/>
</dbReference>
<dbReference type="Pfam" id="PF00512">
    <property type="entry name" value="HisKA"/>
    <property type="match status" value="1"/>
</dbReference>
<comment type="subcellular location">
    <subcellularLocation>
        <location evidence="2">Cell membrane</location>
        <topology evidence="2">Multi-pass membrane protein</topology>
    </subcellularLocation>
</comment>
<keyword evidence="8" id="KW-0547">Nucleotide-binding</keyword>
<comment type="caution">
    <text evidence="14">The sequence shown here is derived from an EMBL/GenBank/DDBJ whole genome shotgun (WGS) entry which is preliminary data.</text>
</comment>
<dbReference type="InterPro" id="IPR036890">
    <property type="entry name" value="HATPase_C_sf"/>
</dbReference>
<dbReference type="CDD" id="cd00075">
    <property type="entry name" value="HATPase"/>
    <property type="match status" value="1"/>
</dbReference>
<dbReference type="GO" id="GO:0005886">
    <property type="term" value="C:plasma membrane"/>
    <property type="evidence" value="ECO:0007669"/>
    <property type="project" value="UniProtKB-SubCell"/>
</dbReference>
<keyword evidence="9 14" id="KW-0418">Kinase</keyword>
<organism evidence="14">
    <name type="scientific">Clostridium botulinum</name>
    <dbReference type="NCBI Taxonomy" id="1491"/>
    <lineage>
        <taxon>Bacteria</taxon>
        <taxon>Bacillati</taxon>
        <taxon>Bacillota</taxon>
        <taxon>Clostridia</taxon>
        <taxon>Eubacteriales</taxon>
        <taxon>Clostridiaceae</taxon>
        <taxon>Clostridium</taxon>
    </lineage>
</organism>
<evidence type="ECO:0000256" key="7">
    <source>
        <dbReference type="ARBA" id="ARBA00022692"/>
    </source>
</evidence>
<evidence type="ECO:0000256" key="4">
    <source>
        <dbReference type="ARBA" id="ARBA00022475"/>
    </source>
</evidence>